<reference evidence="1" key="2">
    <citation type="submission" date="2021-04" db="EMBL/GenBank/DDBJ databases">
        <authorList>
            <person name="Gilroy R."/>
        </authorList>
    </citation>
    <scope>NUCLEOTIDE SEQUENCE</scope>
    <source>
        <strain evidence="1">USAMLcec2-132</strain>
    </source>
</reference>
<dbReference type="EMBL" id="DWWS01000055">
    <property type="protein sequence ID" value="HJC25172.1"/>
    <property type="molecule type" value="Genomic_DNA"/>
</dbReference>
<name>A0A9D2SS52_9FIRM</name>
<dbReference type="CDD" id="cd09911">
    <property type="entry name" value="Lin0431_like"/>
    <property type="match status" value="1"/>
</dbReference>
<protein>
    <submittedName>
        <fullName evidence="1">NusG domain II-containing protein</fullName>
    </submittedName>
</protein>
<dbReference type="Proteomes" id="UP000823891">
    <property type="component" value="Unassembled WGS sequence"/>
</dbReference>
<evidence type="ECO:0000313" key="1">
    <source>
        <dbReference type="EMBL" id="HJC25172.1"/>
    </source>
</evidence>
<dbReference type="Pfam" id="PF07009">
    <property type="entry name" value="NusG_II"/>
    <property type="match status" value="1"/>
</dbReference>
<dbReference type="Gene3D" id="2.60.320.10">
    <property type="entry name" value="N-utilization substance G protein NusG, insert domain"/>
    <property type="match status" value="1"/>
</dbReference>
<reference evidence="1" key="1">
    <citation type="journal article" date="2021" name="PeerJ">
        <title>Extensive microbial diversity within the chicken gut microbiome revealed by metagenomics and culture.</title>
        <authorList>
            <person name="Gilroy R."/>
            <person name="Ravi A."/>
            <person name="Getino M."/>
            <person name="Pursley I."/>
            <person name="Horton D.L."/>
            <person name="Alikhan N.F."/>
            <person name="Baker D."/>
            <person name="Gharbi K."/>
            <person name="Hall N."/>
            <person name="Watson M."/>
            <person name="Adriaenssens E.M."/>
            <person name="Foster-Nyarko E."/>
            <person name="Jarju S."/>
            <person name="Secka A."/>
            <person name="Antonio M."/>
            <person name="Oren A."/>
            <person name="Chaudhuri R.R."/>
            <person name="La Ragione R."/>
            <person name="Hildebrand F."/>
            <person name="Pallen M.J."/>
        </authorList>
    </citation>
    <scope>NUCLEOTIDE SEQUENCE</scope>
    <source>
        <strain evidence="1">USAMLcec2-132</strain>
    </source>
</reference>
<dbReference type="AlphaFoldDB" id="A0A9D2SS52"/>
<organism evidence="1 2">
    <name type="scientific">Candidatus Eisenbergiella merdavium</name>
    <dbReference type="NCBI Taxonomy" id="2838551"/>
    <lineage>
        <taxon>Bacteria</taxon>
        <taxon>Bacillati</taxon>
        <taxon>Bacillota</taxon>
        <taxon>Clostridia</taxon>
        <taxon>Lachnospirales</taxon>
        <taxon>Lachnospiraceae</taxon>
        <taxon>Eisenbergiella</taxon>
    </lineage>
</organism>
<accession>A0A9D2SS52</accession>
<comment type="caution">
    <text evidence="1">The sequence shown here is derived from an EMBL/GenBank/DDBJ whole genome shotgun (WGS) entry which is preliminary data.</text>
</comment>
<proteinExistence type="predicted"/>
<dbReference type="InterPro" id="IPR038690">
    <property type="entry name" value="NusG_2_sf"/>
</dbReference>
<evidence type="ECO:0000313" key="2">
    <source>
        <dbReference type="Proteomes" id="UP000823891"/>
    </source>
</evidence>
<sequence length="120" mass="12846">MTKADILLLAAALSAALLFGLFLVLGGREGSTVRVVCAGSLLGEYPLWEDRELPLELEKGTNLLVIRNGQVWVEDADCPDRLCVRQGRISRAGESIICLPHELVITVQGDAEDAVDGMAG</sequence>
<gene>
    <name evidence="1" type="ORF">H9761_15965</name>
</gene>